<organism evidence="6 7">
    <name type="scientific">Halocaridina rubra</name>
    <name type="common">Hawaiian red shrimp</name>
    <dbReference type="NCBI Taxonomy" id="373956"/>
    <lineage>
        <taxon>Eukaryota</taxon>
        <taxon>Metazoa</taxon>
        <taxon>Ecdysozoa</taxon>
        <taxon>Arthropoda</taxon>
        <taxon>Crustacea</taxon>
        <taxon>Multicrustacea</taxon>
        <taxon>Malacostraca</taxon>
        <taxon>Eumalacostraca</taxon>
        <taxon>Eucarida</taxon>
        <taxon>Decapoda</taxon>
        <taxon>Pleocyemata</taxon>
        <taxon>Caridea</taxon>
        <taxon>Atyoidea</taxon>
        <taxon>Atyidae</taxon>
        <taxon>Halocaridina</taxon>
    </lineage>
</organism>
<evidence type="ECO:0000259" key="5">
    <source>
        <dbReference type="Pfam" id="PF01869"/>
    </source>
</evidence>
<dbReference type="Pfam" id="PF01869">
    <property type="entry name" value="BcrAD_BadFG"/>
    <property type="match status" value="1"/>
</dbReference>
<dbReference type="PANTHER" id="PTHR12862:SF0">
    <property type="entry name" value="N-ACETYL-D-GLUCOSAMINE KINASE"/>
    <property type="match status" value="1"/>
</dbReference>
<evidence type="ECO:0000256" key="3">
    <source>
        <dbReference type="ARBA" id="ARBA00014974"/>
    </source>
</evidence>
<dbReference type="EMBL" id="JAXCGZ010013307">
    <property type="protein sequence ID" value="KAK7072907.1"/>
    <property type="molecule type" value="Genomic_DNA"/>
</dbReference>
<keyword evidence="7" id="KW-1185">Reference proteome</keyword>
<evidence type="ECO:0000313" key="7">
    <source>
        <dbReference type="Proteomes" id="UP001381693"/>
    </source>
</evidence>
<comment type="similarity">
    <text evidence="1">Belongs to the eukaryotic-type N-acetylglucosamine kinase family.</text>
</comment>
<protein>
    <recommendedName>
        <fullName evidence="3">N-acetyl-D-glucosamine kinase</fullName>
        <ecNumber evidence="2">2.7.1.59</ecNumber>
    </recommendedName>
    <alternativeName>
        <fullName evidence="4">GlcNAc kinase</fullName>
    </alternativeName>
</protein>
<dbReference type="InterPro" id="IPR039758">
    <property type="entry name" value="NAGK-like"/>
</dbReference>
<comment type="caution">
    <text evidence="6">The sequence shown here is derived from an EMBL/GenBank/DDBJ whole genome shotgun (WGS) entry which is preliminary data.</text>
</comment>
<reference evidence="6 7" key="1">
    <citation type="submission" date="2023-11" db="EMBL/GenBank/DDBJ databases">
        <title>Halocaridina rubra genome assembly.</title>
        <authorList>
            <person name="Smith C."/>
        </authorList>
    </citation>
    <scope>NUCLEOTIDE SEQUENCE [LARGE SCALE GENOMIC DNA]</scope>
    <source>
        <strain evidence="6">EP-1</strain>
        <tissue evidence="6">Whole</tissue>
    </source>
</reference>
<proteinExistence type="inferred from homology"/>
<evidence type="ECO:0000256" key="1">
    <source>
        <dbReference type="ARBA" id="ARBA00006198"/>
    </source>
</evidence>
<feature type="domain" description="ATPase BadF/BadG/BcrA/BcrD type" evidence="5">
    <location>
        <begin position="185"/>
        <end position="253"/>
    </location>
</feature>
<dbReference type="InterPro" id="IPR043129">
    <property type="entry name" value="ATPase_NBD"/>
</dbReference>
<accession>A0AAN9A7N8</accession>
<dbReference type="InterPro" id="IPR002731">
    <property type="entry name" value="ATPase_BadF"/>
</dbReference>
<dbReference type="Gene3D" id="3.30.420.40">
    <property type="match status" value="1"/>
</dbReference>
<evidence type="ECO:0000256" key="4">
    <source>
        <dbReference type="ARBA" id="ARBA00031123"/>
    </source>
</evidence>
<dbReference type="Proteomes" id="UP001381693">
    <property type="component" value="Unassembled WGS sequence"/>
</dbReference>
<evidence type="ECO:0000256" key="2">
    <source>
        <dbReference type="ARBA" id="ARBA00012122"/>
    </source>
</evidence>
<dbReference type="EC" id="2.7.1.59" evidence="2"/>
<evidence type="ECO:0000313" key="6">
    <source>
        <dbReference type="EMBL" id="KAK7072907.1"/>
    </source>
</evidence>
<dbReference type="AlphaFoldDB" id="A0AAN9A7N8"/>
<name>A0AAN9A7N8_HALRR</name>
<dbReference type="PANTHER" id="PTHR12862">
    <property type="entry name" value="BADF TYPE ATPASE DOMAIN-CONTAINING PROTEIN"/>
    <property type="match status" value="1"/>
</dbReference>
<dbReference type="SUPFAM" id="SSF53067">
    <property type="entry name" value="Actin-like ATPase domain"/>
    <property type="match status" value="1"/>
</dbReference>
<gene>
    <name evidence="6" type="ORF">SK128_011240</name>
</gene>
<sequence>MNKKSVDSEAVQKDWRGRVSALCSWRGRVSALCSWRGRSECTVQLERASECTVQLERASECTVQLERASECTVQLERASECTVHLERATDSDDEILRNQHLHWELPLNLHNSVTKQFRLTTQPIKQIHHTTQPTRQPHEHCSSFPDGLENGLCLSGCEEDEANKDMAVQLMRRYPDLAKNVIVGSDTQGSIATACQNGGIVLISGTGSNALLLNPDGKTYRCGGWGHLIGDEGGAYWIAARAVKLLFDEDDNMVDPPFNTTMLREIVYTHFELKDRYLLCSSLKMSLVALRSMDYRRFLYSYVIIAASHML</sequence>
<dbReference type="GO" id="GO:0045127">
    <property type="term" value="F:N-acetylglucosamine kinase activity"/>
    <property type="evidence" value="ECO:0007669"/>
    <property type="project" value="UniProtKB-EC"/>
</dbReference>